<reference evidence="1 2" key="1">
    <citation type="journal article" date="2014" name="PLoS Genet.">
        <title>Analysis of the Phlebiopsis gigantea genome, transcriptome and secretome provides insight into its pioneer colonization strategies of wood.</title>
        <authorList>
            <person name="Hori C."/>
            <person name="Ishida T."/>
            <person name="Igarashi K."/>
            <person name="Samejima M."/>
            <person name="Suzuki H."/>
            <person name="Master E."/>
            <person name="Ferreira P."/>
            <person name="Ruiz-Duenas F.J."/>
            <person name="Held B."/>
            <person name="Canessa P."/>
            <person name="Larrondo L.F."/>
            <person name="Schmoll M."/>
            <person name="Druzhinina I.S."/>
            <person name="Kubicek C.P."/>
            <person name="Gaskell J.A."/>
            <person name="Kersten P."/>
            <person name="St John F."/>
            <person name="Glasner J."/>
            <person name="Sabat G."/>
            <person name="Splinter BonDurant S."/>
            <person name="Syed K."/>
            <person name="Yadav J."/>
            <person name="Mgbeahuruike A.C."/>
            <person name="Kovalchuk A."/>
            <person name="Asiegbu F.O."/>
            <person name="Lackner G."/>
            <person name="Hoffmeister D."/>
            <person name="Rencoret J."/>
            <person name="Gutierrez A."/>
            <person name="Sun H."/>
            <person name="Lindquist E."/>
            <person name="Barry K."/>
            <person name="Riley R."/>
            <person name="Grigoriev I.V."/>
            <person name="Henrissat B."/>
            <person name="Kues U."/>
            <person name="Berka R.M."/>
            <person name="Martinez A.T."/>
            <person name="Covert S.F."/>
            <person name="Blanchette R.A."/>
            <person name="Cullen D."/>
        </authorList>
    </citation>
    <scope>NUCLEOTIDE SEQUENCE [LARGE SCALE GENOMIC DNA]</scope>
    <source>
        <strain evidence="1 2">11061_1 CR5-6</strain>
    </source>
</reference>
<accession>A0A0C3S147</accession>
<dbReference type="AlphaFoldDB" id="A0A0C3S147"/>
<sequence length="169" mass="19227">MVNFLRAYNDSLIDFRSGVIETEELDLFAQISKPLNPGRRLQHVRNTLQASRLRRKTYEVSHLVRSVVTNIARHDVCKRSVCVPRALVAPVKPTPAPTTVLPYRAQFSRGPTLPQFEYLTTRVDKPRRQGSSKALRAYNSCPSIWCPIPTAYRLLSIVCRRLALVVQAQ</sequence>
<dbReference type="Proteomes" id="UP000053257">
    <property type="component" value="Unassembled WGS sequence"/>
</dbReference>
<evidence type="ECO:0000313" key="1">
    <source>
        <dbReference type="EMBL" id="KIP01130.1"/>
    </source>
</evidence>
<dbReference type="HOGENOM" id="CLU_1579095_0_0_1"/>
<keyword evidence="2" id="KW-1185">Reference proteome</keyword>
<organism evidence="1 2">
    <name type="scientific">Phlebiopsis gigantea (strain 11061_1 CR5-6)</name>
    <name type="common">White-rot fungus</name>
    <name type="synonym">Peniophora gigantea</name>
    <dbReference type="NCBI Taxonomy" id="745531"/>
    <lineage>
        <taxon>Eukaryota</taxon>
        <taxon>Fungi</taxon>
        <taxon>Dikarya</taxon>
        <taxon>Basidiomycota</taxon>
        <taxon>Agaricomycotina</taxon>
        <taxon>Agaricomycetes</taxon>
        <taxon>Polyporales</taxon>
        <taxon>Phanerochaetaceae</taxon>
        <taxon>Phlebiopsis</taxon>
    </lineage>
</organism>
<evidence type="ECO:0000313" key="2">
    <source>
        <dbReference type="Proteomes" id="UP000053257"/>
    </source>
</evidence>
<dbReference type="EMBL" id="KN840909">
    <property type="protein sequence ID" value="KIP01130.1"/>
    <property type="molecule type" value="Genomic_DNA"/>
</dbReference>
<proteinExistence type="predicted"/>
<protein>
    <submittedName>
        <fullName evidence="1">Uncharacterized protein</fullName>
    </submittedName>
</protein>
<dbReference type="OrthoDB" id="10252587at2759"/>
<gene>
    <name evidence="1" type="ORF">PHLGIDRAFT_390601</name>
</gene>
<name>A0A0C3S147_PHLG1</name>